<dbReference type="SUPFAM" id="SSF57701">
    <property type="entry name" value="Zn2/Cys6 DNA-binding domain"/>
    <property type="match status" value="1"/>
</dbReference>
<evidence type="ECO:0000256" key="2">
    <source>
        <dbReference type="ARBA" id="ARBA00022723"/>
    </source>
</evidence>
<dbReference type="InterPro" id="IPR007219">
    <property type="entry name" value="XnlR_reg_dom"/>
</dbReference>
<comment type="subcellular location">
    <subcellularLocation>
        <location evidence="1">Nucleus</location>
    </subcellularLocation>
</comment>
<keyword evidence="5" id="KW-0804">Transcription</keyword>
<protein>
    <recommendedName>
        <fullName evidence="8">Zn(2)-C6 fungal-type domain-containing protein</fullName>
    </recommendedName>
</protein>
<evidence type="ECO:0000313" key="9">
    <source>
        <dbReference type="EMBL" id="QRD00445.1"/>
    </source>
</evidence>
<dbReference type="OrthoDB" id="3163292at2759"/>
<dbReference type="PANTHER" id="PTHR31845:SF21">
    <property type="entry name" value="REGULATORY PROTEIN LEU3"/>
    <property type="match status" value="1"/>
</dbReference>
<keyword evidence="10" id="KW-1185">Reference proteome</keyword>
<dbReference type="Gene3D" id="4.10.240.10">
    <property type="entry name" value="Zn(2)-C6 fungal-type DNA-binding domain"/>
    <property type="match status" value="1"/>
</dbReference>
<proteinExistence type="predicted"/>
<dbReference type="PROSITE" id="PS50048">
    <property type="entry name" value="ZN2_CY6_FUNGAL_2"/>
    <property type="match status" value="1"/>
</dbReference>
<organism evidence="9 10">
    <name type="scientific">Phaeosphaeria nodorum (strain SN15 / ATCC MYA-4574 / FGSC 10173)</name>
    <name type="common">Glume blotch fungus</name>
    <name type="synonym">Parastagonospora nodorum</name>
    <dbReference type="NCBI Taxonomy" id="321614"/>
    <lineage>
        <taxon>Eukaryota</taxon>
        <taxon>Fungi</taxon>
        <taxon>Dikarya</taxon>
        <taxon>Ascomycota</taxon>
        <taxon>Pezizomycotina</taxon>
        <taxon>Dothideomycetes</taxon>
        <taxon>Pleosporomycetidae</taxon>
        <taxon>Pleosporales</taxon>
        <taxon>Pleosporineae</taxon>
        <taxon>Phaeosphaeriaceae</taxon>
        <taxon>Parastagonospora</taxon>
    </lineage>
</organism>
<dbReference type="PROSITE" id="PS00463">
    <property type="entry name" value="ZN2_CY6_FUNGAL_1"/>
    <property type="match status" value="1"/>
</dbReference>
<dbReference type="CDD" id="cd12148">
    <property type="entry name" value="fungal_TF_MHR"/>
    <property type="match status" value="1"/>
</dbReference>
<evidence type="ECO:0000256" key="5">
    <source>
        <dbReference type="ARBA" id="ARBA00023163"/>
    </source>
</evidence>
<feature type="region of interest" description="Disordered" evidence="7">
    <location>
        <begin position="73"/>
        <end position="102"/>
    </location>
</feature>
<keyword evidence="6" id="KW-0539">Nucleus</keyword>
<evidence type="ECO:0000256" key="6">
    <source>
        <dbReference type="ARBA" id="ARBA00023242"/>
    </source>
</evidence>
<evidence type="ECO:0000256" key="7">
    <source>
        <dbReference type="SAM" id="MobiDB-lite"/>
    </source>
</evidence>
<dbReference type="AlphaFoldDB" id="A0A7U2FCE0"/>
<evidence type="ECO:0000256" key="3">
    <source>
        <dbReference type="ARBA" id="ARBA00023015"/>
    </source>
</evidence>
<feature type="compositionally biased region" description="Basic and acidic residues" evidence="7">
    <location>
        <begin position="73"/>
        <end position="86"/>
    </location>
</feature>
<dbReference type="Proteomes" id="UP000663193">
    <property type="component" value="Chromosome 11"/>
</dbReference>
<sequence length="614" mass="68836">MSSKALDRARNRSVKTCTQCKQVKLRCDSRDRFPAPCTRCQTRDLQCVIDSAFRRTPARKRIEEMAKELEALKTSRHDAVHSHTESPNELDTTQDSPDHPLNLTGTATLDLSGLERNDYELDDCVINSDTVIEIFQLFCVHFYPHLPILNPTISISSLYDLSPILFWTIVAITTARPIIASYESIIATLREPFVHYFRNEILDAPLPLQTIQAITYLTMFPLTLESQTEDPSWLYSGVAVNAAMYMGLHRAKPAPSLRSIGVYAGSPRARAHTWLGCFVASTSLAKHVGVTAPIKSLTDLAAIEYMLRTYPLPPEFAYEVMVHHTLAKFFSIIVENSEENVSHSLIGIIDAELDSLRTRFPTPWTTRTEMAYLTAKILLYTTVILRLQSDRSAREILMRKALTVAVRIAYLTNQGLAYRSTEFPNLRPQDLGNTLPKNYYRTLILSTAFLIRFFVLNVNAQPEEQELARNHVALAQRYLTLSGEDPRDERVRGAILFDVLCKQAPIDLETAKLKVDDRMAASLWYDAISTGHVLRNRPVEVEEASPRAAGEDSTAGQEIGGETATQDALSYEPGVMDFGAMDFSLPEDLWGDSIWGMFDPIAPSTHPGTGEGQF</sequence>
<dbReference type="GO" id="GO:0006351">
    <property type="term" value="P:DNA-templated transcription"/>
    <property type="evidence" value="ECO:0007669"/>
    <property type="project" value="InterPro"/>
</dbReference>
<dbReference type="GO" id="GO:0008270">
    <property type="term" value="F:zinc ion binding"/>
    <property type="evidence" value="ECO:0007669"/>
    <property type="project" value="InterPro"/>
</dbReference>
<keyword evidence="4" id="KW-0238">DNA-binding</keyword>
<feature type="region of interest" description="Disordered" evidence="7">
    <location>
        <begin position="540"/>
        <end position="560"/>
    </location>
</feature>
<dbReference type="EMBL" id="CP069033">
    <property type="protein sequence ID" value="QRD00445.1"/>
    <property type="molecule type" value="Genomic_DNA"/>
</dbReference>
<dbReference type="PANTHER" id="PTHR31845">
    <property type="entry name" value="FINGER DOMAIN PROTEIN, PUTATIVE-RELATED"/>
    <property type="match status" value="1"/>
</dbReference>
<dbReference type="SMART" id="SM00066">
    <property type="entry name" value="GAL4"/>
    <property type="match status" value="1"/>
</dbReference>
<dbReference type="GO" id="GO:0005634">
    <property type="term" value="C:nucleus"/>
    <property type="evidence" value="ECO:0007669"/>
    <property type="project" value="UniProtKB-SubCell"/>
</dbReference>
<evidence type="ECO:0000259" key="8">
    <source>
        <dbReference type="PROSITE" id="PS50048"/>
    </source>
</evidence>
<dbReference type="InterPro" id="IPR001138">
    <property type="entry name" value="Zn2Cys6_DnaBD"/>
</dbReference>
<keyword evidence="3" id="KW-0805">Transcription regulation</keyword>
<name>A0A7U2FCE0_PHANO</name>
<keyword evidence="2" id="KW-0479">Metal-binding</keyword>
<evidence type="ECO:0000256" key="1">
    <source>
        <dbReference type="ARBA" id="ARBA00004123"/>
    </source>
</evidence>
<dbReference type="Pfam" id="PF00172">
    <property type="entry name" value="Zn_clus"/>
    <property type="match status" value="1"/>
</dbReference>
<gene>
    <name evidence="9" type="ORF">JI435_090090</name>
</gene>
<evidence type="ECO:0000313" key="10">
    <source>
        <dbReference type="Proteomes" id="UP000663193"/>
    </source>
</evidence>
<reference evidence="10" key="1">
    <citation type="journal article" date="2021" name="BMC Genomics">
        <title>Chromosome-level genome assembly and manually-curated proteome of model necrotroph Parastagonospora nodorum Sn15 reveals a genome-wide trove of candidate effector homologs, and redundancy of virulence-related functions within an accessory chromosome.</title>
        <authorList>
            <person name="Bertazzoni S."/>
            <person name="Jones D.A.B."/>
            <person name="Phan H.T."/>
            <person name="Tan K.-C."/>
            <person name="Hane J.K."/>
        </authorList>
    </citation>
    <scope>NUCLEOTIDE SEQUENCE [LARGE SCALE GENOMIC DNA]</scope>
    <source>
        <strain evidence="10">SN15 / ATCC MYA-4574 / FGSC 10173)</strain>
    </source>
</reference>
<dbReference type="Pfam" id="PF04082">
    <property type="entry name" value="Fungal_trans"/>
    <property type="match status" value="1"/>
</dbReference>
<dbReference type="GO" id="GO:0003677">
    <property type="term" value="F:DNA binding"/>
    <property type="evidence" value="ECO:0007669"/>
    <property type="project" value="UniProtKB-KW"/>
</dbReference>
<dbReference type="GO" id="GO:0000981">
    <property type="term" value="F:DNA-binding transcription factor activity, RNA polymerase II-specific"/>
    <property type="evidence" value="ECO:0007669"/>
    <property type="project" value="InterPro"/>
</dbReference>
<dbReference type="InterPro" id="IPR036864">
    <property type="entry name" value="Zn2-C6_fun-type_DNA-bd_sf"/>
</dbReference>
<dbReference type="VEuPathDB" id="FungiDB:JI435_090090"/>
<evidence type="ECO:0000256" key="4">
    <source>
        <dbReference type="ARBA" id="ARBA00023125"/>
    </source>
</evidence>
<dbReference type="CDD" id="cd00067">
    <property type="entry name" value="GAL4"/>
    <property type="match status" value="1"/>
</dbReference>
<dbReference type="InterPro" id="IPR051089">
    <property type="entry name" value="prtT"/>
</dbReference>
<feature type="domain" description="Zn(2)-C6 fungal-type" evidence="8">
    <location>
        <begin position="16"/>
        <end position="49"/>
    </location>
</feature>
<accession>A0A7U2FCE0</accession>